<dbReference type="Proteomes" id="UP000321721">
    <property type="component" value="Unassembled WGS sequence"/>
</dbReference>
<proteinExistence type="predicted"/>
<reference evidence="1 2" key="1">
    <citation type="submission" date="2019-08" db="EMBL/GenBank/DDBJ databases">
        <title>Genome of Vicingus serpentipes NCIMB 15042.</title>
        <authorList>
            <person name="Bowman J.P."/>
        </authorList>
    </citation>
    <scope>NUCLEOTIDE SEQUENCE [LARGE SCALE GENOMIC DNA]</scope>
    <source>
        <strain evidence="1 2">NCIMB 15042</strain>
    </source>
</reference>
<keyword evidence="2" id="KW-1185">Reference proteome</keyword>
<organism evidence="1 2">
    <name type="scientific">Vicingus serpentipes</name>
    <dbReference type="NCBI Taxonomy" id="1926625"/>
    <lineage>
        <taxon>Bacteria</taxon>
        <taxon>Pseudomonadati</taxon>
        <taxon>Bacteroidota</taxon>
        <taxon>Flavobacteriia</taxon>
        <taxon>Flavobacteriales</taxon>
        <taxon>Vicingaceae</taxon>
        <taxon>Vicingus</taxon>
    </lineage>
</organism>
<protein>
    <submittedName>
        <fullName evidence="1">Uncharacterized protein</fullName>
    </submittedName>
</protein>
<dbReference type="EMBL" id="VOOS01000001">
    <property type="protein sequence ID" value="TXB66974.1"/>
    <property type="molecule type" value="Genomic_DNA"/>
</dbReference>
<gene>
    <name evidence="1" type="ORF">FRY74_01975</name>
</gene>
<name>A0A5C6RY31_9FLAO</name>
<evidence type="ECO:0000313" key="2">
    <source>
        <dbReference type="Proteomes" id="UP000321721"/>
    </source>
</evidence>
<accession>A0A5C6RY31</accession>
<comment type="caution">
    <text evidence="1">The sequence shown here is derived from an EMBL/GenBank/DDBJ whole genome shotgun (WGS) entry which is preliminary data.</text>
</comment>
<dbReference type="OrthoDB" id="1467268at2"/>
<dbReference type="AlphaFoldDB" id="A0A5C6RY31"/>
<evidence type="ECO:0000313" key="1">
    <source>
        <dbReference type="EMBL" id="TXB66974.1"/>
    </source>
</evidence>
<sequence length="212" mass="24063">MKRIIILIVLITTTFIGYSQNVDDKGTIDAQRPTLTESYSIIIPNMIQFENGVDYYENSETVSSGTFVRGSVSSRVELRAFTDYTDLNTVGAKFIVMEPEGSALGIGASFIYNRDLIKNADDYRVAMTKSFKSIFITYNFGYNGAIYNIALIGVPLSKKFTYFAEYYNDPLINRIHSGFTWIPKRDIQFDVNGGWIDTDFWYAGLGVSFRLR</sequence>
<dbReference type="RefSeq" id="WP_147098094.1">
    <property type="nucleotide sequence ID" value="NZ_VOOS01000001.1"/>
</dbReference>